<dbReference type="EMBL" id="SNXE01000001">
    <property type="protein sequence ID" value="TDP12535.1"/>
    <property type="molecule type" value="Genomic_DNA"/>
</dbReference>
<protein>
    <submittedName>
        <fullName evidence="2">Uncharacterized protein</fullName>
    </submittedName>
</protein>
<evidence type="ECO:0000256" key="1">
    <source>
        <dbReference type="SAM" id="SignalP"/>
    </source>
</evidence>
<sequence length="150" mass="16693">MKRVLAKVLVAGSLACATVMLPLQARAGDWPMTQGDFWDVTGVTLKGGGAMAYANFLASAWKADQEYAKSKGWIKSYMVMSNVHARKGEPDLYLVVVSERLPSGPEAEKRSDEYLAWKKKTNAQLQKESGDRAEVREIQGNLLLQELRFK</sequence>
<keyword evidence="3" id="KW-1185">Reference proteome</keyword>
<dbReference type="OrthoDB" id="5985781at2"/>
<feature type="signal peptide" evidence="1">
    <location>
        <begin position="1"/>
        <end position="27"/>
    </location>
</feature>
<name>A0A4R6NC29_9BURK</name>
<comment type="caution">
    <text evidence="2">The sequence shown here is derived from an EMBL/GenBank/DDBJ whole genome shotgun (WGS) entry which is preliminary data.</text>
</comment>
<reference evidence="2 3" key="1">
    <citation type="submission" date="2019-03" db="EMBL/GenBank/DDBJ databases">
        <title>Genomic Encyclopedia of Type Strains, Phase IV (KMG-IV): sequencing the most valuable type-strain genomes for metagenomic binning, comparative biology and taxonomic classification.</title>
        <authorList>
            <person name="Goeker M."/>
        </authorList>
    </citation>
    <scope>NUCLEOTIDE SEQUENCE [LARGE SCALE GENOMIC DNA]</scope>
    <source>
        <strain evidence="2 3">DSM 25082</strain>
    </source>
</reference>
<proteinExistence type="predicted"/>
<evidence type="ECO:0000313" key="2">
    <source>
        <dbReference type="EMBL" id="TDP12535.1"/>
    </source>
</evidence>
<keyword evidence="1" id="KW-0732">Signal</keyword>
<feature type="chain" id="PRO_5020300089" evidence="1">
    <location>
        <begin position="28"/>
        <end position="150"/>
    </location>
</feature>
<evidence type="ECO:0000313" key="3">
    <source>
        <dbReference type="Proteomes" id="UP000295357"/>
    </source>
</evidence>
<dbReference type="RefSeq" id="WP_133601493.1">
    <property type="nucleotide sequence ID" value="NZ_JBKBOZ010000006.1"/>
</dbReference>
<dbReference type="Proteomes" id="UP000295357">
    <property type="component" value="Unassembled WGS sequence"/>
</dbReference>
<dbReference type="AlphaFoldDB" id="A0A4R6NC29"/>
<organism evidence="2 3">
    <name type="scientific">Roseateles asaccharophilus</name>
    <dbReference type="NCBI Taxonomy" id="582607"/>
    <lineage>
        <taxon>Bacteria</taxon>
        <taxon>Pseudomonadati</taxon>
        <taxon>Pseudomonadota</taxon>
        <taxon>Betaproteobacteria</taxon>
        <taxon>Burkholderiales</taxon>
        <taxon>Sphaerotilaceae</taxon>
        <taxon>Roseateles</taxon>
    </lineage>
</organism>
<gene>
    <name evidence="2" type="ORF">DFR39_1017</name>
</gene>
<accession>A0A4R6NC29</accession>